<reference evidence="2" key="1">
    <citation type="submission" date="2017-09" db="EMBL/GenBank/DDBJ databases">
        <title>Depth-based differentiation of microbial function through sediment-hosted aquifers and enrichment of novel symbionts in the deep terrestrial subsurface.</title>
        <authorList>
            <person name="Probst A.J."/>
            <person name="Ladd B."/>
            <person name="Jarett J.K."/>
            <person name="Geller-Mcgrath D.E."/>
            <person name="Sieber C.M.K."/>
            <person name="Emerson J.B."/>
            <person name="Anantharaman K."/>
            <person name="Thomas B.C."/>
            <person name="Malmstrom R."/>
            <person name="Stieglmeier M."/>
            <person name="Klingl A."/>
            <person name="Woyke T."/>
            <person name="Ryan C.M."/>
            <person name="Banfield J.F."/>
        </authorList>
    </citation>
    <scope>NUCLEOTIDE SEQUENCE [LARGE SCALE GENOMIC DNA]</scope>
</reference>
<dbReference type="GO" id="GO:0003677">
    <property type="term" value="F:DNA binding"/>
    <property type="evidence" value="ECO:0007669"/>
    <property type="project" value="InterPro"/>
</dbReference>
<name>A0A2H0VBX2_9BACT</name>
<sequence>MQHKYEKKLINHLNRIEGQIRGLKKMVEAGKYCPDILVQSLAVDNSLESFNSALLENHLSEHVAHQFLHGHEAKAIKELIKIYNLANK</sequence>
<protein>
    <recommendedName>
        <fullName evidence="3">Transcriptional regulator</fullName>
    </recommendedName>
</protein>
<dbReference type="Gene3D" id="1.20.58.1000">
    <property type="entry name" value="Metal-sensitive repressor, helix protomer"/>
    <property type="match status" value="1"/>
</dbReference>
<evidence type="ECO:0000313" key="2">
    <source>
        <dbReference type="Proteomes" id="UP000230922"/>
    </source>
</evidence>
<evidence type="ECO:0008006" key="3">
    <source>
        <dbReference type="Google" id="ProtNLM"/>
    </source>
</evidence>
<dbReference type="Pfam" id="PF02583">
    <property type="entry name" value="Trns_repr_metal"/>
    <property type="match status" value="1"/>
</dbReference>
<organism evidence="1 2">
    <name type="scientific">Candidatus Doudnabacteria bacterium CG10_big_fil_rev_8_21_14_0_10_42_18</name>
    <dbReference type="NCBI Taxonomy" id="1974552"/>
    <lineage>
        <taxon>Bacteria</taxon>
        <taxon>Candidatus Doudnaibacteriota</taxon>
    </lineage>
</organism>
<dbReference type="GO" id="GO:0046872">
    <property type="term" value="F:metal ion binding"/>
    <property type="evidence" value="ECO:0007669"/>
    <property type="project" value="InterPro"/>
</dbReference>
<dbReference type="GO" id="GO:0045892">
    <property type="term" value="P:negative regulation of DNA-templated transcription"/>
    <property type="evidence" value="ECO:0007669"/>
    <property type="project" value="UniProtKB-ARBA"/>
</dbReference>
<proteinExistence type="predicted"/>
<dbReference type="AlphaFoldDB" id="A0A2H0VBX2"/>
<dbReference type="InterPro" id="IPR003735">
    <property type="entry name" value="Metal_Tscrpt_repr"/>
</dbReference>
<dbReference type="CDD" id="cd10148">
    <property type="entry name" value="CsoR-like_DUF156"/>
    <property type="match status" value="1"/>
</dbReference>
<dbReference type="Proteomes" id="UP000230922">
    <property type="component" value="Unassembled WGS sequence"/>
</dbReference>
<dbReference type="EMBL" id="PFAK01000004">
    <property type="protein sequence ID" value="PIR96571.1"/>
    <property type="molecule type" value="Genomic_DNA"/>
</dbReference>
<dbReference type="PANTHER" id="PTHR33677">
    <property type="entry name" value="TRANSCRIPTIONAL REPRESSOR FRMR-RELATED"/>
    <property type="match status" value="1"/>
</dbReference>
<dbReference type="InterPro" id="IPR038390">
    <property type="entry name" value="Metal_Tscrpt_repr_sf"/>
</dbReference>
<gene>
    <name evidence="1" type="ORF">COT92_00295</name>
</gene>
<evidence type="ECO:0000313" key="1">
    <source>
        <dbReference type="EMBL" id="PIR96571.1"/>
    </source>
</evidence>
<comment type="caution">
    <text evidence="1">The sequence shown here is derived from an EMBL/GenBank/DDBJ whole genome shotgun (WGS) entry which is preliminary data.</text>
</comment>
<accession>A0A2H0VBX2</accession>